<dbReference type="GO" id="GO:0003824">
    <property type="term" value="F:catalytic activity"/>
    <property type="evidence" value="ECO:0007669"/>
    <property type="project" value="InterPro"/>
</dbReference>
<sequence>MSEPSIFTRIFRGEIPAEIVGETANVFAIRDIAPQAPVHLLVIPKTQEFRDVVELAAAAPALMAEMVDLARSLAMEHSDGDFRLVFNTGEGAGQTVFHVHAHVLAGSLNEKSLGG</sequence>
<dbReference type="PROSITE" id="PS51084">
    <property type="entry name" value="HIT_2"/>
    <property type="match status" value="1"/>
</dbReference>
<feature type="active site" description="Tele-AMP-histidine intermediate" evidence="1">
    <location>
        <position position="100"/>
    </location>
</feature>
<evidence type="ECO:0000313" key="6">
    <source>
        <dbReference type="Proteomes" id="UP000529310"/>
    </source>
</evidence>
<dbReference type="SUPFAM" id="SSF54197">
    <property type="entry name" value="HIT-like"/>
    <property type="match status" value="1"/>
</dbReference>
<dbReference type="Pfam" id="PF01230">
    <property type="entry name" value="HIT"/>
    <property type="match status" value="1"/>
</dbReference>
<protein>
    <submittedName>
        <fullName evidence="5">Histidine triad (HIT) family protein</fullName>
    </submittedName>
</protein>
<dbReference type="EMBL" id="JACHWQ010000001">
    <property type="protein sequence ID" value="MBB2974516.1"/>
    <property type="molecule type" value="Genomic_DNA"/>
</dbReference>
<feature type="short sequence motif" description="Histidine triad motif" evidence="2 3">
    <location>
        <begin position="98"/>
        <end position="102"/>
    </location>
</feature>
<evidence type="ECO:0000256" key="1">
    <source>
        <dbReference type="PIRSR" id="PIRSR601310-1"/>
    </source>
</evidence>
<dbReference type="InterPro" id="IPR036265">
    <property type="entry name" value="HIT-like_sf"/>
</dbReference>
<dbReference type="InterPro" id="IPR011146">
    <property type="entry name" value="HIT-like"/>
</dbReference>
<dbReference type="Gene3D" id="3.30.428.10">
    <property type="entry name" value="HIT-like"/>
    <property type="match status" value="1"/>
</dbReference>
<dbReference type="AlphaFoldDB" id="A0A7W4YMD1"/>
<feature type="domain" description="HIT" evidence="4">
    <location>
        <begin position="6"/>
        <end position="113"/>
    </location>
</feature>
<dbReference type="InterPro" id="IPR001310">
    <property type="entry name" value="Histidine_triad_HIT"/>
</dbReference>
<evidence type="ECO:0000256" key="2">
    <source>
        <dbReference type="PIRSR" id="PIRSR601310-3"/>
    </source>
</evidence>
<evidence type="ECO:0000313" key="5">
    <source>
        <dbReference type="EMBL" id="MBB2974516.1"/>
    </source>
</evidence>
<dbReference type="PANTHER" id="PTHR23089">
    <property type="entry name" value="HISTIDINE TRIAD HIT PROTEIN"/>
    <property type="match status" value="1"/>
</dbReference>
<reference evidence="5 6" key="1">
    <citation type="submission" date="2020-08" db="EMBL/GenBank/DDBJ databases">
        <title>Sequencing the genomes of 1000 actinobacteria strains.</title>
        <authorList>
            <person name="Klenk H.-P."/>
        </authorList>
    </citation>
    <scope>NUCLEOTIDE SEQUENCE [LARGE SCALE GENOMIC DNA]</scope>
    <source>
        <strain evidence="5 6">DSM 27099</strain>
    </source>
</reference>
<proteinExistence type="predicted"/>
<evidence type="ECO:0000256" key="3">
    <source>
        <dbReference type="PROSITE-ProRule" id="PRU00464"/>
    </source>
</evidence>
<organism evidence="5 6">
    <name type="scientific">Microbacterium endophyticum</name>
    <dbReference type="NCBI Taxonomy" id="1526412"/>
    <lineage>
        <taxon>Bacteria</taxon>
        <taxon>Bacillati</taxon>
        <taxon>Actinomycetota</taxon>
        <taxon>Actinomycetes</taxon>
        <taxon>Micrococcales</taxon>
        <taxon>Microbacteriaceae</taxon>
        <taxon>Microbacterium</taxon>
    </lineage>
</organism>
<accession>A0A7W4YMD1</accession>
<gene>
    <name evidence="5" type="ORF">FHX49_000057</name>
</gene>
<evidence type="ECO:0000259" key="4">
    <source>
        <dbReference type="PROSITE" id="PS51084"/>
    </source>
</evidence>
<dbReference type="Proteomes" id="UP000529310">
    <property type="component" value="Unassembled WGS sequence"/>
</dbReference>
<dbReference type="PRINTS" id="PR00332">
    <property type="entry name" value="HISTRIAD"/>
</dbReference>
<keyword evidence="6" id="KW-1185">Reference proteome</keyword>
<name>A0A7W4YMD1_9MICO</name>
<comment type="caution">
    <text evidence="5">The sequence shown here is derived from an EMBL/GenBank/DDBJ whole genome shotgun (WGS) entry which is preliminary data.</text>
</comment>
<dbReference type="RefSeq" id="WP_165142861.1">
    <property type="nucleotide sequence ID" value="NZ_CP049255.1"/>
</dbReference>